<organism evidence="7 8">
    <name type="scientific">Roseiflexus castenholzii (strain DSM 13941 / HLO8)</name>
    <dbReference type="NCBI Taxonomy" id="383372"/>
    <lineage>
        <taxon>Bacteria</taxon>
        <taxon>Bacillati</taxon>
        <taxon>Chloroflexota</taxon>
        <taxon>Chloroflexia</taxon>
        <taxon>Chloroflexales</taxon>
        <taxon>Roseiflexineae</taxon>
        <taxon>Roseiflexaceae</taxon>
        <taxon>Roseiflexus</taxon>
    </lineage>
</organism>
<evidence type="ECO:0000256" key="4">
    <source>
        <dbReference type="ARBA" id="ARBA00023136"/>
    </source>
</evidence>
<proteinExistence type="predicted"/>
<dbReference type="STRING" id="383372.Rcas_1788"/>
<keyword evidence="4 5" id="KW-0472">Membrane</keyword>
<protein>
    <submittedName>
        <fullName evidence="7">Cation efflux protein</fullName>
    </submittedName>
</protein>
<gene>
    <name evidence="7" type="ordered locus">Rcas_1788</name>
</gene>
<dbReference type="HOGENOM" id="CLU_013430_8_0_0"/>
<dbReference type="SUPFAM" id="SSF161111">
    <property type="entry name" value="Cation efflux protein transmembrane domain-like"/>
    <property type="match status" value="1"/>
</dbReference>
<dbReference type="GO" id="GO:0008324">
    <property type="term" value="F:monoatomic cation transmembrane transporter activity"/>
    <property type="evidence" value="ECO:0007669"/>
    <property type="project" value="InterPro"/>
</dbReference>
<dbReference type="GO" id="GO:0016020">
    <property type="term" value="C:membrane"/>
    <property type="evidence" value="ECO:0007669"/>
    <property type="project" value="UniProtKB-SubCell"/>
</dbReference>
<accession>A7NK60</accession>
<evidence type="ECO:0000313" key="8">
    <source>
        <dbReference type="Proteomes" id="UP000000263"/>
    </source>
</evidence>
<keyword evidence="8" id="KW-1185">Reference proteome</keyword>
<evidence type="ECO:0000259" key="6">
    <source>
        <dbReference type="Pfam" id="PF01545"/>
    </source>
</evidence>
<dbReference type="Proteomes" id="UP000000263">
    <property type="component" value="Chromosome"/>
</dbReference>
<dbReference type="Gene3D" id="1.20.1510.10">
    <property type="entry name" value="Cation efflux protein transmembrane domain"/>
    <property type="match status" value="1"/>
</dbReference>
<dbReference type="InterPro" id="IPR058533">
    <property type="entry name" value="Cation_efflux_TM"/>
</dbReference>
<comment type="subcellular location">
    <subcellularLocation>
        <location evidence="1">Membrane</location>
        <topology evidence="1">Multi-pass membrane protein</topology>
    </subcellularLocation>
</comment>
<dbReference type="RefSeq" id="WP_012120305.1">
    <property type="nucleotide sequence ID" value="NC_009767.1"/>
</dbReference>
<dbReference type="eggNOG" id="COG1230">
    <property type="taxonomic scope" value="Bacteria"/>
</dbReference>
<evidence type="ECO:0000256" key="3">
    <source>
        <dbReference type="ARBA" id="ARBA00022989"/>
    </source>
</evidence>
<sequence>MTDETSSSRASTGASLRRAVGFVALANFAYFGVEFAIALAIGSVALFADSIDFLEDTALNVLILVGLGWSPIWRGRLGMILAAILLIPGLATLWKAWEKFLHPTPPDPAWLAVAGVGALVVNLTCALALARHRKHHGSLAKAAFLSARNDALANVAIVAAGLLTAVILSGWPDLIVGLGILAINADAARQVWIAARREVRAEN</sequence>
<feature type="domain" description="Cation efflux protein transmembrane" evidence="6">
    <location>
        <begin position="80"/>
        <end position="190"/>
    </location>
</feature>
<feature type="transmembrane region" description="Helical" evidence="5">
    <location>
        <begin position="77"/>
        <end position="97"/>
    </location>
</feature>
<dbReference type="InterPro" id="IPR027469">
    <property type="entry name" value="Cation_efflux_TMD_sf"/>
</dbReference>
<evidence type="ECO:0000256" key="1">
    <source>
        <dbReference type="ARBA" id="ARBA00004141"/>
    </source>
</evidence>
<dbReference type="AlphaFoldDB" id="A7NK60"/>
<name>A7NK60_ROSCS</name>
<dbReference type="OrthoDB" id="9799649at2"/>
<feature type="transmembrane region" description="Helical" evidence="5">
    <location>
        <begin position="151"/>
        <end position="168"/>
    </location>
</feature>
<evidence type="ECO:0000256" key="5">
    <source>
        <dbReference type="SAM" id="Phobius"/>
    </source>
</evidence>
<dbReference type="KEGG" id="rca:Rcas_1788"/>
<keyword evidence="3 5" id="KW-1133">Transmembrane helix</keyword>
<evidence type="ECO:0000256" key="2">
    <source>
        <dbReference type="ARBA" id="ARBA00022692"/>
    </source>
</evidence>
<evidence type="ECO:0000313" key="7">
    <source>
        <dbReference type="EMBL" id="ABU57880.1"/>
    </source>
</evidence>
<keyword evidence="2 5" id="KW-0812">Transmembrane</keyword>
<feature type="transmembrane region" description="Helical" evidence="5">
    <location>
        <begin position="20"/>
        <end position="47"/>
    </location>
</feature>
<feature type="transmembrane region" description="Helical" evidence="5">
    <location>
        <begin position="109"/>
        <end position="130"/>
    </location>
</feature>
<reference evidence="7 8" key="1">
    <citation type="submission" date="2007-08" db="EMBL/GenBank/DDBJ databases">
        <title>Complete sequence of Roseiflexus castenholzii DSM 13941.</title>
        <authorList>
            <consortium name="US DOE Joint Genome Institute"/>
            <person name="Copeland A."/>
            <person name="Lucas S."/>
            <person name="Lapidus A."/>
            <person name="Barry K."/>
            <person name="Glavina del Rio T."/>
            <person name="Dalin E."/>
            <person name="Tice H."/>
            <person name="Pitluck S."/>
            <person name="Thompson L.S."/>
            <person name="Brettin T."/>
            <person name="Bruce D."/>
            <person name="Detter J.C."/>
            <person name="Han C."/>
            <person name="Tapia R."/>
            <person name="Schmutz J."/>
            <person name="Larimer F."/>
            <person name="Land M."/>
            <person name="Hauser L."/>
            <person name="Kyrpides N."/>
            <person name="Mikhailova N."/>
            <person name="Bryant D.A."/>
            <person name="Hanada S."/>
            <person name="Tsukatani Y."/>
            <person name="Richardson P."/>
        </authorList>
    </citation>
    <scope>NUCLEOTIDE SEQUENCE [LARGE SCALE GENOMIC DNA]</scope>
    <source>
        <strain evidence="8">DSM 13941 / HLO8</strain>
    </source>
</reference>
<dbReference type="Pfam" id="PF01545">
    <property type="entry name" value="Cation_efflux"/>
    <property type="match status" value="1"/>
</dbReference>
<dbReference type="EMBL" id="CP000804">
    <property type="protein sequence ID" value="ABU57880.1"/>
    <property type="molecule type" value="Genomic_DNA"/>
</dbReference>
<feature type="transmembrane region" description="Helical" evidence="5">
    <location>
        <begin position="53"/>
        <end position="70"/>
    </location>
</feature>